<proteinExistence type="predicted"/>
<reference evidence="6" key="1">
    <citation type="submission" date="2023-06" db="EMBL/GenBank/DDBJ databases">
        <title>Genome-scale phylogeny and comparative genomics of the fungal order Sordariales.</title>
        <authorList>
            <consortium name="Lawrence Berkeley National Laboratory"/>
            <person name="Hensen N."/>
            <person name="Bonometti L."/>
            <person name="Westerberg I."/>
            <person name="Brannstrom I.O."/>
            <person name="Guillou S."/>
            <person name="Cros-Aarteil S."/>
            <person name="Calhoun S."/>
            <person name="Haridas S."/>
            <person name="Kuo A."/>
            <person name="Mondo S."/>
            <person name="Pangilinan J."/>
            <person name="Riley R."/>
            <person name="LaButti K."/>
            <person name="Andreopoulos B."/>
            <person name="Lipzen A."/>
            <person name="Chen C."/>
            <person name="Yanf M."/>
            <person name="Daum C."/>
            <person name="Ng V."/>
            <person name="Clum A."/>
            <person name="Steindorff A."/>
            <person name="Ohm R."/>
            <person name="Martin F."/>
            <person name="Silar P."/>
            <person name="Natvig D."/>
            <person name="Lalanne C."/>
            <person name="Gautier V."/>
            <person name="Ament-velasquez S.L."/>
            <person name="Kruys A."/>
            <person name="Hutchinson M.I."/>
            <person name="Powell A.J."/>
            <person name="Barry K."/>
            <person name="Miller A.N."/>
            <person name="Grigoriev I.V."/>
            <person name="Debuchy R."/>
            <person name="Gladieux P."/>
            <person name="Thoren M.H."/>
            <person name="Johannesson H."/>
        </authorList>
    </citation>
    <scope>NUCLEOTIDE SEQUENCE</scope>
    <source>
        <strain evidence="6">SMH3391-2</strain>
    </source>
</reference>
<dbReference type="InterPro" id="IPR027417">
    <property type="entry name" value="P-loop_NTPase"/>
</dbReference>
<comment type="caution">
    <text evidence="6">The sequence shown here is derived from an EMBL/GenBank/DDBJ whole genome shotgun (WGS) entry which is preliminary data.</text>
</comment>
<dbReference type="Pfam" id="PF24883">
    <property type="entry name" value="NPHP3_N"/>
    <property type="match status" value="1"/>
</dbReference>
<keyword evidence="1" id="KW-0677">Repeat</keyword>
<feature type="region of interest" description="Disordered" evidence="2">
    <location>
        <begin position="1120"/>
        <end position="1164"/>
    </location>
</feature>
<evidence type="ECO:0000259" key="4">
    <source>
        <dbReference type="Pfam" id="PF24883"/>
    </source>
</evidence>
<evidence type="ECO:0000313" key="7">
    <source>
        <dbReference type="Proteomes" id="UP001174934"/>
    </source>
</evidence>
<gene>
    <name evidence="6" type="ORF">B0T17DRAFT_151498</name>
</gene>
<evidence type="ECO:0000313" key="6">
    <source>
        <dbReference type="EMBL" id="KAK0628372.1"/>
    </source>
</evidence>
<feature type="domain" description="Nephrocystin 3-like N-terminal" evidence="4">
    <location>
        <begin position="324"/>
        <end position="508"/>
    </location>
</feature>
<evidence type="ECO:0000256" key="1">
    <source>
        <dbReference type="ARBA" id="ARBA00022737"/>
    </source>
</evidence>
<keyword evidence="3" id="KW-0812">Transmembrane</keyword>
<organism evidence="6 7">
    <name type="scientific">Bombardia bombarda</name>
    <dbReference type="NCBI Taxonomy" id="252184"/>
    <lineage>
        <taxon>Eukaryota</taxon>
        <taxon>Fungi</taxon>
        <taxon>Dikarya</taxon>
        <taxon>Ascomycota</taxon>
        <taxon>Pezizomycotina</taxon>
        <taxon>Sordariomycetes</taxon>
        <taxon>Sordariomycetidae</taxon>
        <taxon>Sordariales</taxon>
        <taxon>Lasiosphaeriaceae</taxon>
        <taxon>Bombardia</taxon>
    </lineage>
</organism>
<name>A0AA40C7T7_9PEZI</name>
<feature type="domain" description="DUF7791" evidence="5">
    <location>
        <begin position="619"/>
        <end position="764"/>
    </location>
</feature>
<keyword evidence="3" id="KW-0472">Membrane</keyword>
<dbReference type="InterPro" id="IPR056884">
    <property type="entry name" value="NPHP3-like_N"/>
</dbReference>
<dbReference type="SUPFAM" id="SSF52540">
    <property type="entry name" value="P-loop containing nucleoside triphosphate hydrolases"/>
    <property type="match status" value="1"/>
</dbReference>
<evidence type="ECO:0000256" key="3">
    <source>
        <dbReference type="SAM" id="Phobius"/>
    </source>
</evidence>
<dbReference type="Gene3D" id="3.40.50.300">
    <property type="entry name" value="P-loop containing nucleotide triphosphate hydrolases"/>
    <property type="match status" value="1"/>
</dbReference>
<dbReference type="PANTHER" id="PTHR10039">
    <property type="entry name" value="AMELOGENIN"/>
    <property type="match status" value="1"/>
</dbReference>
<dbReference type="EMBL" id="JAULSR010000002">
    <property type="protein sequence ID" value="KAK0628372.1"/>
    <property type="molecule type" value="Genomic_DNA"/>
</dbReference>
<dbReference type="PANTHER" id="PTHR10039:SF5">
    <property type="entry name" value="NACHT DOMAIN-CONTAINING PROTEIN"/>
    <property type="match status" value="1"/>
</dbReference>
<feature type="transmembrane region" description="Helical" evidence="3">
    <location>
        <begin position="1184"/>
        <end position="1202"/>
    </location>
</feature>
<evidence type="ECO:0000259" key="5">
    <source>
        <dbReference type="Pfam" id="PF25053"/>
    </source>
</evidence>
<keyword evidence="3" id="KW-1133">Transmembrane helix</keyword>
<keyword evidence="7" id="KW-1185">Reference proteome</keyword>
<accession>A0AA40C7T7</accession>
<protein>
    <recommendedName>
        <fullName evidence="8">NACHT domain-containing protein</fullName>
    </recommendedName>
</protein>
<dbReference type="InterPro" id="IPR056693">
    <property type="entry name" value="DUF7791"/>
</dbReference>
<evidence type="ECO:0000256" key="2">
    <source>
        <dbReference type="SAM" id="MobiDB-lite"/>
    </source>
</evidence>
<feature type="compositionally biased region" description="Polar residues" evidence="2">
    <location>
        <begin position="1133"/>
        <end position="1154"/>
    </location>
</feature>
<dbReference type="Pfam" id="PF25053">
    <property type="entry name" value="DUF7791"/>
    <property type="match status" value="1"/>
</dbReference>
<evidence type="ECO:0008006" key="8">
    <source>
        <dbReference type="Google" id="ProtNLM"/>
    </source>
</evidence>
<dbReference type="AlphaFoldDB" id="A0AA40C7T7"/>
<sequence>MIALQMGGVGGSRHCLIRALEIVAQRTYINIEAAPPPPPSPAVVPACLFSWQLFPGGLRFIHATYTLRRTMDPLSAISLASSILTFIDFGVKIVATAGEIGRSAKGLSDENKSLHVVVKEAKDWSSTFSRANAHPNPTPEERGIIILASECSAICDEILAALAEIQPNRPGSKISTASAAVKHIWFKNDRLRLRSRLEDCRRQLELQLEGLDRAKIRSLLEDQARAAKRTEQSITLLQSAVDDISLLANAEGVPLGLAEELRELQRIPQESLQAWARKTILAALAFPEMHSRYHHVSYAHARTFQWIFDDASEPVTSGQSSAVSFVDWLEHGSGVFHVAGKLGSGKSTLMKFLCEHRIAHKKLTAWAGTKTLVSLNFFFWRTGTDMQKSLDGLLRSLLCQCLWNLPDYLPSILPRHWESIMSRDLHGTWRLATTGTTGLTFSKNDIQDGVSRMMEILKVHKTHKLCIFIDGLDEFEETRELYYEDMLRLVSSWADDALDIVKLCVSSRELPVFYRAFPPTQRMKLQDLTRNDIEHVVKDRLSAYEIYDTPPGPLRDKAQGMLAKEIVRKANGIFLWVALVLKAMQEGCRNRDRLNDLLRKLDEIPEEIEPLYEHLLQSIRRSDRKAAYRMLSVAMELSRLKASEHMSLLRYSFLEDLDNETAIFPDPETIRAEAPSLEERASDRLRGQCKGLLEVHTKYARNSDPMISRPFPTSMRSFVGLTHRSVYDFLSSHDALERMGYEFQGFDATEAICKTLVVELSTMRHLLKGKTLPLESEVQSLVTLLKSDINGIMRLLGDGKMPSIDDNMHLLQRLDLQWRNFNDSIGFRVFTSQSNRAIISRPQSDSLQEKSSDYFSVHHMSAIHGYTKYISWSMENDPTLFRDFISFISLVEALIGGVSLELFECLHCIVEIFSRARDAQPFQDYAHYSKQTFSLVWSSAIIVAILKFSKFDQSHKRDFGKILASFLQSGALPTIEVYLSAVPTYAESVEGYYIKCGGVQEIVPSDNPDANVQFILKAYPRPVALRELVEFWGLENRDTLKLLINESMAQKDESSKLRLSLADKNQVMDFKYDKGSKTEETETGRDLTINQLSEQSDEIIVNATYDGALEHFTAITPRLDEAHKRPLPDPTDDTPSAVQRSQLSIPLRSSQNLEQEAEDGKQESKSMVQSILAARWDIWEWHTFLAPFLGLIFSVIFFGILGSS</sequence>
<dbReference type="Proteomes" id="UP001174934">
    <property type="component" value="Unassembled WGS sequence"/>
</dbReference>